<feature type="domain" description="CFAP74 second Ig-like" evidence="2">
    <location>
        <begin position="222"/>
        <end position="297"/>
    </location>
</feature>
<feature type="compositionally biased region" description="Polar residues" evidence="1">
    <location>
        <begin position="1"/>
        <end position="13"/>
    </location>
</feature>
<dbReference type="AlphaFoldDB" id="A0A817UQN6"/>
<feature type="compositionally biased region" description="Basic and acidic residues" evidence="1">
    <location>
        <begin position="704"/>
        <end position="717"/>
    </location>
</feature>
<evidence type="ECO:0000313" key="6">
    <source>
        <dbReference type="EMBL" id="CAF4117766.1"/>
    </source>
</evidence>
<dbReference type="OrthoDB" id="545169at2759"/>
<feature type="compositionally biased region" description="Low complexity" evidence="1">
    <location>
        <begin position="294"/>
        <end position="303"/>
    </location>
</feature>
<reference evidence="5" key="1">
    <citation type="submission" date="2021-02" db="EMBL/GenBank/DDBJ databases">
        <authorList>
            <person name="Nowell W R."/>
        </authorList>
    </citation>
    <scope>NUCLEOTIDE SEQUENCE</scope>
</reference>
<organism evidence="5 8">
    <name type="scientific">Rotaria socialis</name>
    <dbReference type="NCBI Taxonomy" id="392032"/>
    <lineage>
        <taxon>Eukaryota</taxon>
        <taxon>Metazoa</taxon>
        <taxon>Spiralia</taxon>
        <taxon>Gnathifera</taxon>
        <taxon>Rotifera</taxon>
        <taxon>Eurotatoria</taxon>
        <taxon>Bdelloidea</taxon>
        <taxon>Philodinida</taxon>
        <taxon>Philodinidae</taxon>
        <taxon>Rotaria</taxon>
    </lineage>
</organism>
<dbReference type="Pfam" id="PF24771">
    <property type="entry name" value="Ig_CFAP74_1st"/>
    <property type="match status" value="1"/>
</dbReference>
<dbReference type="Proteomes" id="UP000663825">
    <property type="component" value="Unassembled WGS sequence"/>
</dbReference>
<dbReference type="InterPro" id="IPR056310">
    <property type="entry name" value="Ig-CFAP74_4th"/>
</dbReference>
<evidence type="ECO:0000259" key="4">
    <source>
        <dbReference type="Pfam" id="PF24798"/>
    </source>
</evidence>
<evidence type="ECO:0000313" key="8">
    <source>
        <dbReference type="Proteomes" id="UP000663825"/>
    </source>
</evidence>
<keyword evidence="9" id="KW-1185">Reference proteome</keyword>
<dbReference type="EMBL" id="CAJOBO010000067">
    <property type="protein sequence ID" value="CAF4117766.1"/>
    <property type="molecule type" value="Genomic_DNA"/>
</dbReference>
<evidence type="ECO:0000313" key="7">
    <source>
        <dbReference type="EMBL" id="CAF4143535.1"/>
    </source>
</evidence>
<gene>
    <name evidence="6" type="ORF">HFQ381_LOCUS2112</name>
    <name evidence="5" type="ORF">TIS948_LOCUS21738</name>
    <name evidence="7" type="ORF">UJA718_LOCUS3039</name>
</gene>
<name>A0A817UQN6_9BILA</name>
<evidence type="ECO:0000259" key="3">
    <source>
        <dbReference type="Pfam" id="PF24778"/>
    </source>
</evidence>
<dbReference type="Proteomes" id="UP000663873">
    <property type="component" value="Unassembled WGS sequence"/>
</dbReference>
<dbReference type="PANTHER" id="PTHR22538">
    <property type="entry name" value="CILIA- AND FLAGELLA-ASSOCIATED PROTEIN 74"/>
    <property type="match status" value="1"/>
</dbReference>
<protein>
    <submittedName>
        <fullName evidence="5">Uncharacterized protein</fullName>
    </submittedName>
</protein>
<dbReference type="Gene3D" id="2.60.40.10">
    <property type="entry name" value="Immunoglobulins"/>
    <property type="match status" value="4"/>
</dbReference>
<accession>A0A817UQN6</accession>
<dbReference type="Pfam" id="PF24778">
    <property type="entry name" value="Ig-CFAP74_3rd"/>
    <property type="match status" value="1"/>
</dbReference>
<feature type="region of interest" description="Disordered" evidence="1">
    <location>
        <begin position="1"/>
        <end position="22"/>
    </location>
</feature>
<evidence type="ECO:0000259" key="2">
    <source>
        <dbReference type="Pfam" id="PF24770"/>
    </source>
</evidence>
<dbReference type="InterPro" id="IPR056306">
    <property type="entry name" value="Ig-CFAP74_2nd"/>
</dbReference>
<comment type="caution">
    <text evidence="5">The sequence shown here is derived from an EMBL/GenBank/DDBJ whole genome shotgun (WGS) entry which is preliminary data.</text>
</comment>
<dbReference type="InterPro" id="IPR056307">
    <property type="entry name" value="Ig-CFAP74_3rd"/>
</dbReference>
<feature type="region of interest" description="Disordered" evidence="1">
    <location>
        <begin position="270"/>
        <end position="303"/>
    </location>
</feature>
<dbReference type="EMBL" id="CAJNXB010003762">
    <property type="protein sequence ID" value="CAF3334664.1"/>
    <property type="molecule type" value="Genomic_DNA"/>
</dbReference>
<feature type="domain" description="CFAP74 third Ig-like" evidence="3">
    <location>
        <begin position="372"/>
        <end position="487"/>
    </location>
</feature>
<dbReference type="Pfam" id="PF24798">
    <property type="entry name" value="Ig-CFAP74_4th"/>
    <property type="match status" value="1"/>
</dbReference>
<dbReference type="PANTHER" id="PTHR22538:SF0">
    <property type="entry name" value="CILIA- AND FLAGELLA-ASSOCIATED PROTEIN 74"/>
    <property type="match status" value="1"/>
</dbReference>
<feature type="region of interest" description="Disordered" evidence="1">
    <location>
        <begin position="704"/>
        <end position="726"/>
    </location>
</feature>
<dbReference type="InterPro" id="IPR013783">
    <property type="entry name" value="Ig-like_fold"/>
</dbReference>
<sequence>MSPTDLTDDMTSSPPLPTQVIPVSQYDADPIDYASSMTSTYQQDEIDDDMDIDLAKPEFNGLWDKQPVKQEIDPLFNRSKHWKTKMDKEILQRTLTRLKDNIVREQVVGTKRFDGPVPFKSDPTEIVFKDFDVDKVYRTRVTLTNVTLTINTLKLVDLSESLKDFITLKFEPPGMISAGMSCYLHVTFEPKINENLQGEIKFLAQTGMFTVPIRCEIKKVELSLDKTIVSLGSTVVDEHLYQSITLRNTGALGTNYRLVKASVLQTEQNKAQAVENPIPKPKPESASSLEKETSTMSGGTDGTDIANGEYIDVFTIKADPIGFLAPHSSMTFSIEFSAPMAGGFHEEYTLVFDKNVPQLHFSVTAQSLDVPVWIENPSMDFKICMFDRLYQDALILRNRSSAALRVSVDIQPRALQNHIEIVPRTAYIQAKSSFNLQVKLTAHPSIFDDGLSNEIFDSQLNTFIVPLEVKVADQIRTVPFSISAILTTSDLQFDVEQIDFGCCTTAESVLAKVQLKNNSLLAQPFGFINLPDYIHVQPNDGFGTLLPEETIDLHILFSPSATKEYRCTLTCKTLVNREFTIECQGVGVLPPLSLSSTVISFPATPINDQAIVSFYVENRHLDKNHFKHPVPRVGNSEFAPIGPTSFQFDVPENAPITIAPLVGIVEPGKRQKITVRLAPKLDHEQIRTESIRLREAELKRQLEIKEKDSANKGETKGKPPGTTASVARKNDIHGSMAADSNLSSIPEQSIDWSIAQLSVLKTFPSSISSFLIPCYVGSGACEKPGILGYDVANTLFVQIHCPIVRPEFIVISDYGQTTIDFGSASVGQELSRTILIQNISNKTIELCSALLNIYGPFRLINALRRVEPGDTLPVKLAFNPNATMEFLETLELTSESSKLTLCLKGLGLKPNVQLSFDTSNPFTMGCVLAKDRIEKTFQNQLSLSVFLNLLSSNTCQARIFMNQTILNTQLEASSYQRRSTIYSNHYQFCAK</sequence>
<dbReference type="EMBL" id="CAJOBP010000219">
    <property type="protein sequence ID" value="CAF4143535.1"/>
    <property type="molecule type" value="Genomic_DNA"/>
</dbReference>
<dbReference type="Proteomes" id="UP000663851">
    <property type="component" value="Unassembled WGS sequence"/>
</dbReference>
<evidence type="ECO:0000313" key="5">
    <source>
        <dbReference type="EMBL" id="CAF3334664.1"/>
    </source>
</evidence>
<evidence type="ECO:0000313" key="9">
    <source>
        <dbReference type="Proteomes" id="UP000663873"/>
    </source>
</evidence>
<proteinExistence type="predicted"/>
<evidence type="ECO:0000256" key="1">
    <source>
        <dbReference type="SAM" id="MobiDB-lite"/>
    </source>
</evidence>
<feature type="domain" description="CFAP74 fourth Ig-like" evidence="4">
    <location>
        <begin position="493"/>
        <end position="587"/>
    </location>
</feature>
<dbReference type="Pfam" id="PF24770">
    <property type="entry name" value="Ig-CFAP74_2"/>
    <property type="match status" value="1"/>
</dbReference>